<dbReference type="PANTHER" id="PTHR14218">
    <property type="entry name" value="PROTEASE S8 TRIPEPTIDYL PEPTIDASE I CLN2"/>
    <property type="match status" value="1"/>
</dbReference>
<accession>A0A918P1B4</accession>
<dbReference type="InterPro" id="IPR015366">
    <property type="entry name" value="S53_propep"/>
</dbReference>
<dbReference type="SUPFAM" id="SSF52743">
    <property type="entry name" value="Subtilisin-like"/>
    <property type="match status" value="1"/>
</dbReference>
<evidence type="ECO:0000256" key="5">
    <source>
        <dbReference type="ARBA" id="ARBA00022825"/>
    </source>
</evidence>
<name>A0A918P1B4_9NEIS</name>
<gene>
    <name evidence="10" type="ORF">GCM10011289_13550</name>
</gene>
<dbReference type="RefSeq" id="WP_189532594.1">
    <property type="nucleotide sequence ID" value="NZ_BMYX01000006.1"/>
</dbReference>
<dbReference type="InterPro" id="IPR050819">
    <property type="entry name" value="Tripeptidyl-peptidase_I"/>
</dbReference>
<dbReference type="Proteomes" id="UP000645257">
    <property type="component" value="Unassembled WGS sequence"/>
</dbReference>
<proteinExistence type="predicted"/>
<dbReference type="PANTHER" id="PTHR14218:SF15">
    <property type="entry name" value="TRIPEPTIDYL-PEPTIDASE 1"/>
    <property type="match status" value="1"/>
</dbReference>
<evidence type="ECO:0000256" key="8">
    <source>
        <dbReference type="PROSITE-ProRule" id="PRU01032"/>
    </source>
</evidence>
<organism evidence="10 11">
    <name type="scientific">Paludibacterium paludis</name>
    <dbReference type="NCBI Taxonomy" id="1225769"/>
    <lineage>
        <taxon>Bacteria</taxon>
        <taxon>Pseudomonadati</taxon>
        <taxon>Pseudomonadota</taxon>
        <taxon>Betaproteobacteria</taxon>
        <taxon>Neisseriales</taxon>
        <taxon>Chromobacteriaceae</taxon>
        <taxon>Paludibacterium</taxon>
    </lineage>
</organism>
<feature type="active site" description="Charge relay system" evidence="8">
    <location>
        <position position="246"/>
    </location>
</feature>
<evidence type="ECO:0000256" key="7">
    <source>
        <dbReference type="ARBA" id="ARBA00023145"/>
    </source>
</evidence>
<comment type="caution">
    <text evidence="10">The sequence shown here is derived from an EMBL/GenBank/DDBJ whole genome shotgun (WGS) entry which is preliminary data.</text>
</comment>
<sequence length="539" mass="56592">MHPATHILLTGSERIAMPGSHLLGRTDPDEHIDITVKVRRAHPLPDLSCRPDDVLGRDDFTERYGAASGDLQAVVDALGCYGLNLTAMNGTTRTVRLAGPSSAMEAAFATQLADYAHPSGRFRGRLGPLAIPRELDGIVEGVFGLDTRRVVKRRWQAMKHLDDARDTAASRDWFYPGEVASAYQFPHGDGKGQIVALLEFGGGYFSRDLTEFCRETGIPVPTVIPQSIDATPTNRRDGAQSEVMLDIEIIAGLCPAATIPVYFGAGTEQGWVDAFDAALHNPDYPAHVISISWGNSEDHGAWTPMAIRVINDSLMEAALLGVTVCAASGDDGSDDQVGDGLAHADFPAASPYVLAVGGTRLARRDGGFEETAWMEGIGLRQRGGGCTGGGVSRLFACPPWQQDVAVESVNPGAGTGRCVPDVAANASLDTGYFIVVDGKRGISGGTSAAAPVWAALVARVNQQLGGMETVGYLTPLLYQHTAGGQTLGALGCHEITRGNNITATAGGYAAGPGYNAVAGWGSPMGLSLLSVLRPALGHH</sequence>
<evidence type="ECO:0000259" key="9">
    <source>
        <dbReference type="PROSITE" id="PS51695"/>
    </source>
</evidence>
<evidence type="ECO:0000313" key="11">
    <source>
        <dbReference type="Proteomes" id="UP000645257"/>
    </source>
</evidence>
<evidence type="ECO:0000313" key="10">
    <source>
        <dbReference type="EMBL" id="GGY11918.1"/>
    </source>
</evidence>
<comment type="caution">
    <text evidence="8">Lacks conserved residue(s) required for the propagation of feature annotation.</text>
</comment>
<evidence type="ECO:0000256" key="1">
    <source>
        <dbReference type="ARBA" id="ARBA00001913"/>
    </source>
</evidence>
<evidence type="ECO:0000256" key="6">
    <source>
        <dbReference type="ARBA" id="ARBA00022837"/>
    </source>
</evidence>
<dbReference type="InterPro" id="IPR000209">
    <property type="entry name" value="Peptidase_S8/S53_dom"/>
</dbReference>
<dbReference type="EMBL" id="BMYX01000006">
    <property type="protein sequence ID" value="GGY11918.1"/>
    <property type="molecule type" value="Genomic_DNA"/>
</dbReference>
<feature type="active site" description="Charge relay system" evidence="8">
    <location>
        <position position="242"/>
    </location>
</feature>
<reference evidence="10" key="1">
    <citation type="journal article" date="2014" name="Int. J. Syst. Evol. Microbiol.">
        <title>Complete genome sequence of Corynebacterium casei LMG S-19264T (=DSM 44701T), isolated from a smear-ripened cheese.</title>
        <authorList>
            <consortium name="US DOE Joint Genome Institute (JGI-PGF)"/>
            <person name="Walter F."/>
            <person name="Albersmeier A."/>
            <person name="Kalinowski J."/>
            <person name="Ruckert C."/>
        </authorList>
    </citation>
    <scope>NUCLEOTIDE SEQUENCE</scope>
    <source>
        <strain evidence="10">KCTC 32182</strain>
    </source>
</reference>
<protein>
    <submittedName>
        <fullName evidence="10">Kumamolisin</fullName>
    </submittedName>
</protein>
<reference evidence="10" key="2">
    <citation type="submission" date="2020-09" db="EMBL/GenBank/DDBJ databases">
        <authorList>
            <person name="Sun Q."/>
            <person name="Kim S."/>
        </authorList>
    </citation>
    <scope>NUCLEOTIDE SEQUENCE</scope>
    <source>
        <strain evidence="10">KCTC 32182</strain>
    </source>
</reference>
<evidence type="ECO:0000256" key="3">
    <source>
        <dbReference type="ARBA" id="ARBA00022723"/>
    </source>
</evidence>
<dbReference type="GO" id="GO:0008240">
    <property type="term" value="F:tripeptidyl-peptidase activity"/>
    <property type="evidence" value="ECO:0007669"/>
    <property type="project" value="TreeGrafter"/>
</dbReference>
<dbReference type="PROSITE" id="PS00138">
    <property type="entry name" value="SUBTILASE_SER"/>
    <property type="match status" value="1"/>
</dbReference>
<dbReference type="CDD" id="cd04056">
    <property type="entry name" value="Peptidases_S53"/>
    <property type="match status" value="1"/>
</dbReference>
<dbReference type="GO" id="GO:0046872">
    <property type="term" value="F:metal ion binding"/>
    <property type="evidence" value="ECO:0007669"/>
    <property type="project" value="UniProtKB-KW"/>
</dbReference>
<comment type="cofactor">
    <cofactor evidence="1">
        <name>Ca(2+)</name>
        <dbReference type="ChEBI" id="CHEBI:29108"/>
    </cofactor>
</comment>
<dbReference type="Pfam" id="PF00082">
    <property type="entry name" value="Peptidase_S8"/>
    <property type="match status" value="1"/>
</dbReference>
<dbReference type="SMART" id="SM00944">
    <property type="entry name" value="Pro-kuma_activ"/>
    <property type="match status" value="1"/>
</dbReference>
<dbReference type="GO" id="GO:0004252">
    <property type="term" value="F:serine-type endopeptidase activity"/>
    <property type="evidence" value="ECO:0007669"/>
    <property type="project" value="UniProtKB-UniRule"/>
</dbReference>
<keyword evidence="3" id="KW-0479">Metal-binding</keyword>
<dbReference type="Gene3D" id="3.40.50.200">
    <property type="entry name" value="Peptidase S8/S53 domain"/>
    <property type="match status" value="1"/>
</dbReference>
<evidence type="ECO:0000256" key="4">
    <source>
        <dbReference type="ARBA" id="ARBA00022801"/>
    </source>
</evidence>
<evidence type="ECO:0000256" key="2">
    <source>
        <dbReference type="ARBA" id="ARBA00022670"/>
    </source>
</evidence>
<dbReference type="InterPro" id="IPR030400">
    <property type="entry name" value="Sedolisin_dom"/>
</dbReference>
<keyword evidence="5 8" id="KW-0720">Serine protease</keyword>
<dbReference type="GO" id="GO:0006508">
    <property type="term" value="P:proteolysis"/>
    <property type="evidence" value="ECO:0007669"/>
    <property type="project" value="UniProtKB-KW"/>
</dbReference>
<dbReference type="AlphaFoldDB" id="A0A918P1B4"/>
<keyword evidence="4 8" id="KW-0378">Hydrolase</keyword>
<keyword evidence="11" id="KW-1185">Reference proteome</keyword>
<keyword evidence="6" id="KW-0106">Calcium</keyword>
<dbReference type="InterPro" id="IPR036852">
    <property type="entry name" value="Peptidase_S8/S53_dom_sf"/>
</dbReference>
<dbReference type="InterPro" id="IPR023828">
    <property type="entry name" value="Peptidase_S8_Ser-AS"/>
</dbReference>
<dbReference type="SUPFAM" id="SSF54897">
    <property type="entry name" value="Protease propeptides/inhibitors"/>
    <property type="match status" value="1"/>
</dbReference>
<feature type="domain" description="Peptidase S53" evidence="9">
    <location>
        <begin position="173"/>
        <end position="535"/>
    </location>
</feature>
<feature type="active site" description="Charge relay system" evidence="8">
    <location>
        <position position="447"/>
    </location>
</feature>
<keyword evidence="2 8" id="KW-0645">Protease</keyword>
<dbReference type="PROSITE" id="PS51695">
    <property type="entry name" value="SEDOLISIN"/>
    <property type="match status" value="1"/>
</dbReference>
<keyword evidence="7" id="KW-0865">Zymogen</keyword>
<dbReference type="Pfam" id="PF09286">
    <property type="entry name" value="Pro-kuma_activ"/>
    <property type="match status" value="1"/>
</dbReference>